<organism evidence="1 2">
    <name type="scientific">Zizania palustris</name>
    <name type="common">Northern wild rice</name>
    <dbReference type="NCBI Taxonomy" id="103762"/>
    <lineage>
        <taxon>Eukaryota</taxon>
        <taxon>Viridiplantae</taxon>
        <taxon>Streptophyta</taxon>
        <taxon>Embryophyta</taxon>
        <taxon>Tracheophyta</taxon>
        <taxon>Spermatophyta</taxon>
        <taxon>Magnoliopsida</taxon>
        <taxon>Liliopsida</taxon>
        <taxon>Poales</taxon>
        <taxon>Poaceae</taxon>
        <taxon>BOP clade</taxon>
        <taxon>Oryzoideae</taxon>
        <taxon>Oryzeae</taxon>
        <taxon>Zizaniinae</taxon>
        <taxon>Zizania</taxon>
    </lineage>
</organism>
<evidence type="ECO:0000313" key="2">
    <source>
        <dbReference type="Proteomes" id="UP000729402"/>
    </source>
</evidence>
<protein>
    <submittedName>
        <fullName evidence="1">Uncharacterized protein</fullName>
    </submittedName>
</protein>
<dbReference type="Proteomes" id="UP000729402">
    <property type="component" value="Unassembled WGS sequence"/>
</dbReference>
<name>A0A8J5RQE1_ZIZPA</name>
<reference evidence="1" key="2">
    <citation type="submission" date="2021-02" db="EMBL/GenBank/DDBJ databases">
        <authorList>
            <person name="Kimball J.A."/>
            <person name="Haas M.W."/>
            <person name="Macchietto M."/>
            <person name="Kono T."/>
            <person name="Duquette J."/>
            <person name="Shao M."/>
        </authorList>
    </citation>
    <scope>NUCLEOTIDE SEQUENCE</scope>
    <source>
        <tissue evidence="1">Fresh leaf tissue</tissue>
    </source>
</reference>
<gene>
    <name evidence="1" type="ORF">GUJ93_ZPchr0009g1155</name>
</gene>
<dbReference type="AlphaFoldDB" id="A0A8J5RQE1"/>
<evidence type="ECO:0000313" key="1">
    <source>
        <dbReference type="EMBL" id="KAG8048430.1"/>
    </source>
</evidence>
<proteinExistence type="predicted"/>
<sequence length="67" mass="6870">MAFGSAVVSGEDAARAGAWGLGRDGAHLREQACRPALVCGRGEMTEKLAAARRTPVTRGQETAGASK</sequence>
<dbReference type="EMBL" id="JAAALK010000289">
    <property type="protein sequence ID" value="KAG8048430.1"/>
    <property type="molecule type" value="Genomic_DNA"/>
</dbReference>
<accession>A0A8J5RQE1</accession>
<reference evidence="1" key="1">
    <citation type="journal article" date="2021" name="bioRxiv">
        <title>Whole Genome Assembly and Annotation of Northern Wild Rice, Zizania palustris L., Supports a Whole Genome Duplication in the Zizania Genus.</title>
        <authorList>
            <person name="Haas M."/>
            <person name="Kono T."/>
            <person name="Macchietto M."/>
            <person name="Millas R."/>
            <person name="McGilp L."/>
            <person name="Shao M."/>
            <person name="Duquette J."/>
            <person name="Hirsch C.N."/>
            <person name="Kimball J."/>
        </authorList>
    </citation>
    <scope>NUCLEOTIDE SEQUENCE</scope>
    <source>
        <tissue evidence="1">Fresh leaf tissue</tissue>
    </source>
</reference>
<comment type="caution">
    <text evidence="1">The sequence shown here is derived from an EMBL/GenBank/DDBJ whole genome shotgun (WGS) entry which is preliminary data.</text>
</comment>
<keyword evidence="2" id="KW-1185">Reference proteome</keyword>